<accession>A0ABN7SWV4</accession>
<keyword evidence="9" id="KW-0119">Carbohydrate metabolism</keyword>
<keyword evidence="5" id="KW-1133">Transmembrane helix</keyword>
<dbReference type="EMBL" id="OU015566">
    <property type="protein sequence ID" value="CAG5104578.1"/>
    <property type="molecule type" value="Genomic_DNA"/>
</dbReference>
<dbReference type="Pfam" id="PF03567">
    <property type="entry name" value="Sulfotransfer_2"/>
    <property type="match status" value="1"/>
</dbReference>
<keyword evidence="3 9" id="KW-0808">Transferase</keyword>
<keyword evidence="9" id="KW-0735">Signal-anchor</keyword>
<evidence type="ECO:0000256" key="5">
    <source>
        <dbReference type="ARBA" id="ARBA00022989"/>
    </source>
</evidence>
<dbReference type="InterPro" id="IPR036812">
    <property type="entry name" value="NAD(P)_OxRdtase_dom_sf"/>
</dbReference>
<dbReference type="SUPFAM" id="SSF51430">
    <property type="entry name" value="NAD(P)-linked oxidoreductase"/>
    <property type="match status" value="1"/>
</dbReference>
<sequence length="580" mass="67528">MFIDDTDSKIAAEIEQMIRESDKATIVKNNDVNSVENMEISVNRINDQIKLLELRKERIRFRLKWARHMKQKNMTQIVAFSGDLLNRQTTLNKRRHSLIASTTDEVKNSFKDVNSNDGLKFHSSACFETGNFQMSRYPTKRCNNYPRCHEFNVKLFLHSADPSSVKAGLNSILSEMDFKYADSLILAFEKNISSREINRIWKEAEQLKSSGKVQTIGVADMTIEQIRHLFDWCSISPDMLQICPSTYDEDFKEQNSTIKDIMTYGHEHHLRITTHNDPVLEFEELHLKAPALAEKYSTSYIGDVAAREFKERLIDNSFKNSKLIDLYGILPRLRPKRLHKLSLENKPVKTTAKNQVANTRNPFSRVHSAWHDKMRINAEHNQTFREYIQAIEPLEIDHQYIPADYYTSFEAYVEYIASNPGDSKMNGHWRTAFNLCSACALDYSIITHLDNSEEEIPFVLEKINLAGKIEIAGKYSWDGTKRIKDQQKLEEARKKEKPSAELEWKNVPRKTAELIYKHYFLDFVVFGYSPEDVLKFIEAADSGKKRPTEERIQLSRNQLHEKEESYLEKFTNFICNKGYS</sequence>
<comment type="subcellular location">
    <subcellularLocation>
        <location evidence="1 9">Golgi apparatus membrane</location>
        <topology evidence="1 9">Single-pass type II membrane protein</topology>
    </subcellularLocation>
</comment>
<keyword evidence="7" id="KW-0472">Membrane</keyword>
<keyword evidence="12" id="KW-1185">Reference proteome</keyword>
<dbReference type="Gene3D" id="3.20.20.100">
    <property type="entry name" value="NADP-dependent oxidoreductase domain"/>
    <property type="match status" value="1"/>
</dbReference>
<keyword evidence="8 9" id="KW-0325">Glycoprotein</keyword>
<organism evidence="11 12">
    <name type="scientific">Oikopleura dioica</name>
    <name type="common">Tunicate</name>
    <dbReference type="NCBI Taxonomy" id="34765"/>
    <lineage>
        <taxon>Eukaryota</taxon>
        <taxon>Metazoa</taxon>
        <taxon>Chordata</taxon>
        <taxon>Tunicata</taxon>
        <taxon>Appendicularia</taxon>
        <taxon>Copelata</taxon>
        <taxon>Oikopleuridae</taxon>
        <taxon>Oikopleura</taxon>
    </lineage>
</organism>
<evidence type="ECO:0000256" key="8">
    <source>
        <dbReference type="ARBA" id="ARBA00023180"/>
    </source>
</evidence>
<dbReference type="Pfam" id="PF00248">
    <property type="entry name" value="Aldo_ket_red"/>
    <property type="match status" value="1"/>
</dbReference>
<proteinExistence type="inferred from homology"/>
<evidence type="ECO:0000256" key="2">
    <source>
        <dbReference type="ARBA" id="ARBA00006339"/>
    </source>
</evidence>
<name>A0ABN7SWV4_OIKDI</name>
<evidence type="ECO:0000256" key="3">
    <source>
        <dbReference type="ARBA" id="ARBA00022679"/>
    </source>
</evidence>
<evidence type="ECO:0000256" key="9">
    <source>
        <dbReference type="RuleBase" id="RU364020"/>
    </source>
</evidence>
<evidence type="ECO:0000313" key="12">
    <source>
        <dbReference type="Proteomes" id="UP001158576"/>
    </source>
</evidence>
<dbReference type="Proteomes" id="UP001158576">
    <property type="component" value="Chromosome 1"/>
</dbReference>
<evidence type="ECO:0000256" key="6">
    <source>
        <dbReference type="ARBA" id="ARBA00023034"/>
    </source>
</evidence>
<evidence type="ECO:0000256" key="1">
    <source>
        <dbReference type="ARBA" id="ARBA00004323"/>
    </source>
</evidence>
<evidence type="ECO:0000259" key="10">
    <source>
        <dbReference type="Pfam" id="PF00248"/>
    </source>
</evidence>
<reference evidence="11 12" key="1">
    <citation type="submission" date="2021-04" db="EMBL/GenBank/DDBJ databases">
        <authorList>
            <person name="Bliznina A."/>
        </authorList>
    </citation>
    <scope>NUCLEOTIDE SEQUENCE [LARGE SCALE GENOMIC DNA]</scope>
</reference>
<dbReference type="InterPro" id="IPR005331">
    <property type="entry name" value="Sulfotransferase"/>
</dbReference>
<evidence type="ECO:0000256" key="4">
    <source>
        <dbReference type="ARBA" id="ARBA00022692"/>
    </source>
</evidence>
<keyword evidence="6 9" id="KW-0333">Golgi apparatus</keyword>
<comment type="similarity">
    <text evidence="2 9">Belongs to the sulfotransferase 2 family.</text>
</comment>
<dbReference type="InterPro" id="IPR023210">
    <property type="entry name" value="NADP_OxRdtase_dom"/>
</dbReference>
<evidence type="ECO:0000313" key="11">
    <source>
        <dbReference type="EMBL" id="CAG5104578.1"/>
    </source>
</evidence>
<feature type="domain" description="NADP-dependent oxidoreductase" evidence="10">
    <location>
        <begin position="162"/>
        <end position="243"/>
    </location>
</feature>
<dbReference type="InterPro" id="IPR018011">
    <property type="entry name" value="Carb_sulfotrans_8-10"/>
</dbReference>
<dbReference type="PANTHER" id="PTHR12137">
    <property type="entry name" value="CARBOHYDRATE SULFOTRANSFERASE"/>
    <property type="match status" value="1"/>
</dbReference>
<evidence type="ECO:0000256" key="7">
    <source>
        <dbReference type="ARBA" id="ARBA00023136"/>
    </source>
</evidence>
<keyword evidence="4" id="KW-0812">Transmembrane</keyword>
<gene>
    <name evidence="11" type="ORF">OKIOD_LOCUS10119</name>
</gene>
<dbReference type="EC" id="2.8.2.-" evidence="9"/>
<dbReference type="PANTHER" id="PTHR12137:SF54">
    <property type="entry name" value="CARBOHYDRATE SULFOTRANSFERASE"/>
    <property type="match status" value="1"/>
</dbReference>
<protein>
    <recommendedName>
        <fullName evidence="9">Carbohydrate sulfotransferase</fullName>
        <ecNumber evidence="9">2.8.2.-</ecNumber>
    </recommendedName>
</protein>